<sequence>MKKNIIRITIIIAISCLIYYNQTIQSIIVDDSKVTSMREKLEGNWDLVEKHGFFDNSINEPFRFKFGKYFDYTKGIFPKSFNVYYVKKRPGMDRDEHAFYIFNSPFQKEETTLVKIVKLNKDTLILGTLTSAADLVKLSRTFKRIK</sequence>
<evidence type="ECO:0000313" key="2">
    <source>
        <dbReference type="Proteomes" id="UP000537204"/>
    </source>
</evidence>
<evidence type="ECO:0000313" key="1">
    <source>
        <dbReference type="EMBL" id="MBB5635303.1"/>
    </source>
</evidence>
<dbReference type="Proteomes" id="UP000537204">
    <property type="component" value="Unassembled WGS sequence"/>
</dbReference>
<dbReference type="RefSeq" id="WP_183879792.1">
    <property type="nucleotide sequence ID" value="NZ_JACHCE010000001.1"/>
</dbReference>
<organism evidence="1 2">
    <name type="scientific">Pedobacter cryoconitis</name>
    <dbReference type="NCBI Taxonomy" id="188932"/>
    <lineage>
        <taxon>Bacteria</taxon>
        <taxon>Pseudomonadati</taxon>
        <taxon>Bacteroidota</taxon>
        <taxon>Sphingobacteriia</taxon>
        <taxon>Sphingobacteriales</taxon>
        <taxon>Sphingobacteriaceae</taxon>
        <taxon>Pedobacter</taxon>
    </lineage>
</organism>
<gene>
    <name evidence="1" type="ORF">HDE68_001188</name>
</gene>
<name>A0A7W9DXU9_9SPHI</name>
<comment type="caution">
    <text evidence="1">The sequence shown here is derived from an EMBL/GenBank/DDBJ whole genome shotgun (WGS) entry which is preliminary data.</text>
</comment>
<protein>
    <submittedName>
        <fullName evidence="1">Uncharacterized protein</fullName>
    </submittedName>
</protein>
<accession>A0A7W9DXU9</accession>
<dbReference type="EMBL" id="JACHCE010000001">
    <property type="protein sequence ID" value="MBB5635303.1"/>
    <property type="molecule type" value="Genomic_DNA"/>
</dbReference>
<reference evidence="1 2" key="1">
    <citation type="submission" date="2020-08" db="EMBL/GenBank/DDBJ databases">
        <title>Genomic Encyclopedia of Type Strains, Phase IV (KMG-V): Genome sequencing to study the core and pangenomes of soil and plant-associated prokaryotes.</title>
        <authorList>
            <person name="Whitman W."/>
        </authorList>
    </citation>
    <scope>NUCLEOTIDE SEQUENCE [LARGE SCALE GENOMIC DNA]</scope>
    <source>
        <strain evidence="1 2">S3M1</strain>
    </source>
</reference>
<proteinExistence type="predicted"/>
<dbReference type="AlphaFoldDB" id="A0A7W9DXU9"/>